<evidence type="ECO:0000313" key="5">
    <source>
        <dbReference type="Proteomes" id="UP000181728"/>
    </source>
</evidence>
<feature type="domain" description="Calcineurin-like phosphoesterase" evidence="2">
    <location>
        <begin position="1"/>
        <end position="188"/>
    </location>
</feature>
<organism evidence="4 5">
    <name type="scientific">Oenococcus oeni</name>
    <name type="common">Leuconostoc oenos</name>
    <dbReference type="NCBI Taxonomy" id="1247"/>
    <lineage>
        <taxon>Bacteria</taxon>
        <taxon>Bacillati</taxon>
        <taxon>Bacillota</taxon>
        <taxon>Bacilli</taxon>
        <taxon>Lactobacillales</taxon>
        <taxon>Lactobacillaceae</taxon>
        <taxon>Oenococcus</taxon>
    </lineage>
</organism>
<dbReference type="Proteomes" id="UP000181728">
    <property type="component" value="Unassembled WGS sequence"/>
</dbReference>
<gene>
    <name evidence="4" type="ORF">ATX59_04170</name>
    <name evidence="3" type="ORF">GA838_03615</name>
</gene>
<dbReference type="OMA" id="NEFLWES"/>
<dbReference type="Proteomes" id="UP001281024">
    <property type="component" value="Unassembled WGS sequence"/>
</dbReference>
<dbReference type="PIRSF" id="PIRSF000883">
    <property type="entry name" value="Pesterase_MJ0912"/>
    <property type="match status" value="1"/>
</dbReference>
<protein>
    <submittedName>
        <fullName evidence="4">Diadenosine tetraphosphatase</fullName>
    </submittedName>
    <submittedName>
        <fullName evidence="3">Metallophosphoesterase</fullName>
    </submittedName>
</protein>
<dbReference type="InterPro" id="IPR029052">
    <property type="entry name" value="Metallo-depent_PP-like"/>
</dbReference>
<dbReference type="InterPro" id="IPR024654">
    <property type="entry name" value="Calcineurin-like_PHP_lpxH"/>
</dbReference>
<evidence type="ECO:0000256" key="1">
    <source>
        <dbReference type="ARBA" id="ARBA00008950"/>
    </source>
</evidence>
<comment type="similarity">
    <text evidence="1">Belongs to the metallophosphoesterase superfamily. YfcE family.</text>
</comment>
<reference evidence="4 5" key="1">
    <citation type="journal article" date="2016" name="BMC Genomics">
        <title>Consensus pan-genome assembly of the specialised wine bacterium Oenococcus oeni.</title>
        <authorList>
            <person name="Sternes P.R."/>
            <person name="Borneman A.R."/>
        </authorList>
    </citation>
    <scope>NUCLEOTIDE SEQUENCE [LARGE SCALE GENOMIC DNA]</scope>
    <source>
        <strain evidence="4 5">AWRIB661</strain>
    </source>
</reference>
<reference evidence="3" key="2">
    <citation type="submission" date="2019-10" db="EMBL/GenBank/DDBJ databases">
        <title>Malate fermentation in French cider.</title>
        <authorList>
            <person name="Cousin F.J."/>
            <person name="Medina Fernandez S."/>
            <person name="Misery B."/>
            <person name="Laplace J.-M."/>
            <person name="Cretenet M."/>
        </authorList>
    </citation>
    <scope>NUCLEOTIDE SEQUENCE</scope>
    <source>
        <strain evidence="3">UCMA15129</strain>
    </source>
</reference>
<dbReference type="EMBL" id="WERV01000002">
    <property type="protein sequence ID" value="MDV7714863.1"/>
    <property type="molecule type" value="Genomic_DNA"/>
</dbReference>
<name>A0A6H3GTB3_OENOE</name>
<dbReference type="EMBL" id="MLOK01000036">
    <property type="protein sequence ID" value="OIM21377.1"/>
    <property type="molecule type" value="Genomic_DNA"/>
</dbReference>
<dbReference type="PANTHER" id="PTHR42850">
    <property type="entry name" value="METALLOPHOSPHOESTERASE"/>
    <property type="match status" value="1"/>
</dbReference>
<dbReference type="RefSeq" id="WP_002824235.1">
    <property type="nucleotide sequence ID" value="NZ_CP038451.1"/>
</dbReference>
<accession>A0A6H3GTB3</accession>
<dbReference type="SUPFAM" id="SSF56300">
    <property type="entry name" value="Metallo-dependent phosphatases"/>
    <property type="match status" value="1"/>
</dbReference>
<dbReference type="AlphaFoldDB" id="A0A6H3GTB3"/>
<dbReference type="PANTHER" id="PTHR42850:SF2">
    <property type="entry name" value="BLL5683 PROTEIN"/>
    <property type="match status" value="1"/>
</dbReference>
<evidence type="ECO:0000259" key="2">
    <source>
        <dbReference type="Pfam" id="PF12850"/>
    </source>
</evidence>
<evidence type="ECO:0000313" key="4">
    <source>
        <dbReference type="EMBL" id="OIM21377.1"/>
    </source>
</evidence>
<sequence>MKVAIVSDSHGNATALTSVIKDAQKNHADQFWSLGDIALTGPGSEACYRLLDQINTTHFLRGNWEDTYGQVREKDLVNLEDPEDIAAVMQVRFDELHFSADIRKQIAGLPFKQEFSFEGIKFALYHNSPDSDHGHQMLPTNRQENFDLFSKDTNADIIIYAHVHQQLLRYTDSGQMILNPGSVGEPWAVSSNLLLNRRANYLLMDVDNGGISNLEFKHIGYNLEKEIDLAYSRDLPYANLYERLIKTGKGFTHDDQSLIIENKKHGYRSLAEEFISQINSSTHD</sequence>
<dbReference type="Gene3D" id="3.60.21.10">
    <property type="match status" value="1"/>
</dbReference>
<dbReference type="Pfam" id="PF12850">
    <property type="entry name" value="Metallophos_2"/>
    <property type="match status" value="1"/>
</dbReference>
<dbReference type="GO" id="GO:0005737">
    <property type="term" value="C:cytoplasm"/>
    <property type="evidence" value="ECO:0007669"/>
    <property type="project" value="TreeGrafter"/>
</dbReference>
<proteinExistence type="inferred from homology"/>
<dbReference type="InterPro" id="IPR011152">
    <property type="entry name" value="Pesterase_MJ0912"/>
</dbReference>
<evidence type="ECO:0000313" key="3">
    <source>
        <dbReference type="EMBL" id="MDV7714863.1"/>
    </source>
</evidence>
<dbReference type="InterPro" id="IPR050126">
    <property type="entry name" value="Ap4A_hydrolase"/>
</dbReference>
<dbReference type="GO" id="GO:0016791">
    <property type="term" value="F:phosphatase activity"/>
    <property type="evidence" value="ECO:0007669"/>
    <property type="project" value="TreeGrafter"/>
</dbReference>
<comment type="caution">
    <text evidence="4">The sequence shown here is derived from an EMBL/GenBank/DDBJ whole genome shotgun (WGS) entry which is preliminary data.</text>
</comment>